<dbReference type="STRING" id="227084.SAMN05421855_10375"/>
<evidence type="ECO:0000313" key="2">
    <source>
        <dbReference type="Proteomes" id="UP000199321"/>
    </source>
</evidence>
<protein>
    <submittedName>
        <fullName evidence="1">Gliding motility-associated lipoprotein GldB</fullName>
    </submittedName>
</protein>
<dbReference type="Proteomes" id="UP000199321">
    <property type="component" value="Unassembled WGS sequence"/>
</dbReference>
<name>A0A1G7GDW4_9FLAO</name>
<dbReference type="EMBL" id="FNBA01000003">
    <property type="protein sequence ID" value="SDE86332.1"/>
    <property type="molecule type" value="Genomic_DNA"/>
</dbReference>
<dbReference type="NCBIfam" id="TIGR03514">
    <property type="entry name" value="GldB_lipo"/>
    <property type="match status" value="1"/>
</dbReference>
<organism evidence="1 2">
    <name type="scientific">Ulvibacter litoralis</name>
    <dbReference type="NCBI Taxonomy" id="227084"/>
    <lineage>
        <taxon>Bacteria</taxon>
        <taxon>Pseudomonadati</taxon>
        <taxon>Bacteroidota</taxon>
        <taxon>Flavobacteriia</taxon>
        <taxon>Flavobacteriales</taxon>
        <taxon>Flavobacteriaceae</taxon>
        <taxon>Ulvibacter</taxon>
    </lineage>
</organism>
<accession>A0A1G7GDW4</accession>
<keyword evidence="2" id="KW-1185">Reference proteome</keyword>
<reference evidence="1 2" key="1">
    <citation type="submission" date="2016-10" db="EMBL/GenBank/DDBJ databases">
        <authorList>
            <person name="de Groot N.N."/>
        </authorList>
    </citation>
    <scope>NUCLEOTIDE SEQUENCE [LARGE SCALE GENOMIC DNA]</scope>
    <source>
        <strain evidence="1 2">DSM 16195</strain>
    </source>
</reference>
<dbReference type="RefSeq" id="WP_093144083.1">
    <property type="nucleotide sequence ID" value="NZ_BMWO01000003.1"/>
</dbReference>
<dbReference type="InterPro" id="IPR019853">
    <property type="entry name" value="GldB-like"/>
</dbReference>
<dbReference type="OrthoDB" id="976022at2"/>
<evidence type="ECO:0000313" key="1">
    <source>
        <dbReference type="EMBL" id="SDE86332.1"/>
    </source>
</evidence>
<gene>
    <name evidence="1" type="ORF">SAMN05421855_10375</name>
</gene>
<keyword evidence="1" id="KW-0449">Lipoprotein</keyword>
<dbReference type="Pfam" id="PF25594">
    <property type="entry name" value="GldB_lipo"/>
    <property type="match status" value="1"/>
</dbReference>
<sequence length="318" mass="36926">MKYLLIICVGFLMVNCNSKSKVEKEIEAIPMTVNILRFDKEFAVAKPSDLPKLKAKYPLFFPKQFNDSIWEQKLNDTLQHQLEEAVALQFPSEEKLEDVLHPLFQHISYYFPKFKSPTVVTSTSDVDYNNKVILADTLLVVALDTYLGSEHEFYGGIKKYIAQNLKESQLGPDIATQYAQQLIAKPRQRSLIANMVYFGKELYLKDLWLPETSDADKIGYTEAQLEWAQANETDMWRYFVERELLYSTSAKLPIQFINPAPFSKFYLEIDNESPGMIGRYLGWQIVRSYMKNNDVSLEQLLTMRAEELFEKSKYKPAK</sequence>
<proteinExistence type="predicted"/>
<dbReference type="AlphaFoldDB" id="A0A1G7GDW4"/>